<accession>A0A0E9PXG0</accession>
<reference evidence="1" key="2">
    <citation type="journal article" date="2015" name="Fish Shellfish Immunol.">
        <title>Early steps in the European eel (Anguilla anguilla)-Vibrio vulnificus interaction in the gills: Role of the RtxA13 toxin.</title>
        <authorList>
            <person name="Callol A."/>
            <person name="Pajuelo D."/>
            <person name="Ebbesson L."/>
            <person name="Teles M."/>
            <person name="MacKenzie S."/>
            <person name="Amaro C."/>
        </authorList>
    </citation>
    <scope>NUCLEOTIDE SEQUENCE</scope>
</reference>
<protein>
    <submittedName>
        <fullName evidence="1">Uncharacterized protein</fullName>
    </submittedName>
</protein>
<sequence length="23" mass="2248">MEMVASPPVAAGMSTLLLGTTGI</sequence>
<dbReference type="EMBL" id="GBXM01099827">
    <property type="protein sequence ID" value="JAH08750.1"/>
    <property type="molecule type" value="Transcribed_RNA"/>
</dbReference>
<name>A0A0E9PXG0_ANGAN</name>
<reference evidence="1" key="1">
    <citation type="submission" date="2014-11" db="EMBL/GenBank/DDBJ databases">
        <authorList>
            <person name="Amaro Gonzalez C."/>
        </authorList>
    </citation>
    <scope>NUCLEOTIDE SEQUENCE</scope>
</reference>
<dbReference type="AlphaFoldDB" id="A0A0E9PXG0"/>
<organism evidence="1">
    <name type="scientific">Anguilla anguilla</name>
    <name type="common">European freshwater eel</name>
    <name type="synonym">Muraena anguilla</name>
    <dbReference type="NCBI Taxonomy" id="7936"/>
    <lineage>
        <taxon>Eukaryota</taxon>
        <taxon>Metazoa</taxon>
        <taxon>Chordata</taxon>
        <taxon>Craniata</taxon>
        <taxon>Vertebrata</taxon>
        <taxon>Euteleostomi</taxon>
        <taxon>Actinopterygii</taxon>
        <taxon>Neopterygii</taxon>
        <taxon>Teleostei</taxon>
        <taxon>Anguilliformes</taxon>
        <taxon>Anguillidae</taxon>
        <taxon>Anguilla</taxon>
    </lineage>
</organism>
<evidence type="ECO:0000313" key="1">
    <source>
        <dbReference type="EMBL" id="JAH08750.1"/>
    </source>
</evidence>
<proteinExistence type="predicted"/>